<name>A0ACB9N1S2_9MYRT</name>
<reference evidence="2" key="1">
    <citation type="journal article" date="2023" name="Front. Plant Sci.">
        <title>Chromosomal-level genome assembly of Melastoma candidum provides insights into trichome evolution.</title>
        <authorList>
            <person name="Zhong Y."/>
            <person name="Wu W."/>
            <person name="Sun C."/>
            <person name="Zou P."/>
            <person name="Liu Y."/>
            <person name="Dai S."/>
            <person name="Zhou R."/>
        </authorList>
    </citation>
    <scope>NUCLEOTIDE SEQUENCE [LARGE SCALE GENOMIC DNA]</scope>
</reference>
<evidence type="ECO:0000313" key="1">
    <source>
        <dbReference type="EMBL" id="KAI4329554.1"/>
    </source>
</evidence>
<keyword evidence="2" id="KW-1185">Reference proteome</keyword>
<evidence type="ECO:0000313" key="2">
    <source>
        <dbReference type="Proteomes" id="UP001057402"/>
    </source>
</evidence>
<dbReference type="Proteomes" id="UP001057402">
    <property type="component" value="Chromosome 8"/>
</dbReference>
<gene>
    <name evidence="1" type="ORF">MLD38_027930</name>
</gene>
<comment type="caution">
    <text evidence="1">The sequence shown here is derived from an EMBL/GenBank/DDBJ whole genome shotgun (WGS) entry which is preliminary data.</text>
</comment>
<organism evidence="1 2">
    <name type="scientific">Melastoma candidum</name>
    <dbReference type="NCBI Taxonomy" id="119954"/>
    <lineage>
        <taxon>Eukaryota</taxon>
        <taxon>Viridiplantae</taxon>
        <taxon>Streptophyta</taxon>
        <taxon>Embryophyta</taxon>
        <taxon>Tracheophyta</taxon>
        <taxon>Spermatophyta</taxon>
        <taxon>Magnoliopsida</taxon>
        <taxon>eudicotyledons</taxon>
        <taxon>Gunneridae</taxon>
        <taxon>Pentapetalae</taxon>
        <taxon>rosids</taxon>
        <taxon>malvids</taxon>
        <taxon>Myrtales</taxon>
        <taxon>Melastomataceae</taxon>
        <taxon>Melastomatoideae</taxon>
        <taxon>Melastomateae</taxon>
        <taxon>Melastoma</taxon>
    </lineage>
</organism>
<accession>A0ACB9N1S2</accession>
<sequence length="98" mass="10481">MVADPPLPGAPAPRRLLVPASRHPQTRGFPTAAASRRRRRQIRSSPTVPTGFEVPTPSTMAIPLFGISHVNPSGALETCDNEPRPPECPEVGFYPASS</sequence>
<protein>
    <submittedName>
        <fullName evidence="1">Uncharacterized protein</fullName>
    </submittedName>
</protein>
<dbReference type="EMBL" id="CM042887">
    <property type="protein sequence ID" value="KAI4329554.1"/>
    <property type="molecule type" value="Genomic_DNA"/>
</dbReference>
<proteinExistence type="predicted"/>